<feature type="binding site" evidence="6">
    <location>
        <position position="72"/>
    </location>
    <ligand>
        <name>a divalent metal cation</name>
        <dbReference type="ChEBI" id="CHEBI:60240"/>
        <label>1</label>
    </ligand>
</feature>
<evidence type="ECO:0000256" key="5">
    <source>
        <dbReference type="PIRNR" id="PIRNR037489"/>
    </source>
</evidence>
<keyword evidence="9" id="KW-1185">Reference proteome</keyword>
<evidence type="ECO:0000313" key="8">
    <source>
        <dbReference type="EMBL" id="ROP45768.1"/>
    </source>
</evidence>
<dbReference type="Gene3D" id="3.40.1390.30">
    <property type="entry name" value="NIF3 (NGG1p interacting factor 3)-like"/>
    <property type="match status" value="1"/>
</dbReference>
<dbReference type="NCBIfam" id="TIGR00486">
    <property type="entry name" value="YbgI_SA1388"/>
    <property type="match status" value="1"/>
</dbReference>
<evidence type="ECO:0000256" key="1">
    <source>
        <dbReference type="ARBA" id="ARBA00006964"/>
    </source>
</evidence>
<dbReference type="Pfam" id="PF01784">
    <property type="entry name" value="DUF34_NIF3"/>
    <property type="match status" value="1"/>
</dbReference>
<dbReference type="InterPro" id="IPR015867">
    <property type="entry name" value="N-reg_PII/ATP_PRibTrfase_C"/>
</dbReference>
<dbReference type="AlphaFoldDB" id="A0A3N1HTB3"/>
<evidence type="ECO:0000256" key="3">
    <source>
        <dbReference type="ARBA" id="ARBA00022112"/>
    </source>
</evidence>
<dbReference type="SUPFAM" id="SSF102705">
    <property type="entry name" value="NIF3 (NGG1p interacting factor 3)-like"/>
    <property type="match status" value="1"/>
</dbReference>
<dbReference type="Proteomes" id="UP000276232">
    <property type="component" value="Unassembled WGS sequence"/>
</dbReference>
<dbReference type="GO" id="GO:0046872">
    <property type="term" value="F:metal ion binding"/>
    <property type="evidence" value="ECO:0007669"/>
    <property type="project" value="UniProtKB-UniRule"/>
</dbReference>
<feature type="binding site" evidence="6">
    <location>
        <position position="73"/>
    </location>
    <ligand>
        <name>a divalent metal cation</name>
        <dbReference type="ChEBI" id="CHEBI:60240"/>
        <label>1</label>
    </ligand>
</feature>
<organism evidence="8 9">
    <name type="scientific">Pseudokineococcus lusitanus</name>
    <dbReference type="NCBI Taxonomy" id="763993"/>
    <lineage>
        <taxon>Bacteria</taxon>
        <taxon>Bacillati</taxon>
        <taxon>Actinomycetota</taxon>
        <taxon>Actinomycetes</taxon>
        <taxon>Kineosporiales</taxon>
        <taxon>Kineosporiaceae</taxon>
        <taxon>Pseudokineococcus</taxon>
    </lineage>
</organism>
<dbReference type="PIRSF" id="PIRSF037489">
    <property type="entry name" value="UCP037489_NIF3_YqfO"/>
    <property type="match status" value="1"/>
</dbReference>
<name>A0A3N1HTB3_9ACTN</name>
<dbReference type="InterPro" id="IPR036069">
    <property type="entry name" value="DUF34/NIF3_sf"/>
</dbReference>
<dbReference type="InterPro" id="IPR002678">
    <property type="entry name" value="DUF34/NIF3"/>
</dbReference>
<sequence>MISQGLDGVPLADVLEVLERRYPAASAQEWDAVGLVCGDPTQRVRKVLLAVDPVAEVVDEAVETGADLLLVHHPLLLRPVRSVRADDPKGAVVHRLLRAGIALHVLHTNADAARPGVSDALARVLGLDDLVPLSASPADPLDKHVVFVPTEDAERLVDVMAAAGAGEIGDYARCAFTGTGEQTFTPGARATPAVGTPGERHTGTEARVEMVAPRAVRERVLAAVRAAHPYEEPAVDVLELAPWSSPRGLGRVGTLARPLPLETFAGLVAAALPFTHHGVRVAGDLSAPVQRVAVCGGSGDSLFDAVRASGADVYVTADLRHHPASEARERARGGAPALVDVSHWASEWPWLQGAASRLVADLAATRDGVAPVEVAVSTRRTDPWTTRLAAPGGPVR</sequence>
<dbReference type="Gene3D" id="3.30.70.120">
    <property type="match status" value="1"/>
</dbReference>
<gene>
    <name evidence="8" type="ORF">EDC03_0374</name>
</gene>
<dbReference type="InterPro" id="IPR017221">
    <property type="entry name" value="DUF34/NIF3_bac"/>
</dbReference>
<evidence type="ECO:0000256" key="2">
    <source>
        <dbReference type="ARBA" id="ARBA00011643"/>
    </source>
</evidence>
<comment type="caution">
    <text evidence="8">The sequence shown here is derived from an EMBL/GenBank/DDBJ whole genome shotgun (WGS) entry which is preliminary data.</text>
</comment>
<feature type="binding site" evidence="6">
    <location>
        <position position="343"/>
    </location>
    <ligand>
        <name>a divalent metal cation</name>
        <dbReference type="ChEBI" id="CHEBI:60240"/>
        <label>1</label>
    </ligand>
</feature>
<evidence type="ECO:0000256" key="7">
    <source>
        <dbReference type="SAM" id="MobiDB-lite"/>
    </source>
</evidence>
<comment type="subunit">
    <text evidence="2">Homohexamer.</text>
</comment>
<keyword evidence="4 5" id="KW-0479">Metal-binding</keyword>
<feature type="region of interest" description="Disordered" evidence="7">
    <location>
        <begin position="183"/>
        <end position="203"/>
    </location>
</feature>
<feature type="binding site" evidence="6">
    <location>
        <position position="111"/>
    </location>
    <ligand>
        <name>a divalent metal cation</name>
        <dbReference type="ChEBI" id="CHEBI:60240"/>
        <label>1</label>
    </ligand>
</feature>
<comment type="similarity">
    <text evidence="1 5">Belongs to the GTP cyclohydrolase I type 2/NIF3 family.</text>
</comment>
<dbReference type="PANTHER" id="PTHR13799:SF14">
    <property type="entry name" value="GTP CYCLOHYDROLASE 1 TYPE 2 HOMOLOG"/>
    <property type="match status" value="1"/>
</dbReference>
<evidence type="ECO:0000313" key="9">
    <source>
        <dbReference type="Proteomes" id="UP000276232"/>
    </source>
</evidence>
<proteinExistence type="inferred from homology"/>
<dbReference type="RefSeq" id="WP_199719848.1">
    <property type="nucleotide sequence ID" value="NZ_RJKN01000001.1"/>
</dbReference>
<evidence type="ECO:0000256" key="4">
    <source>
        <dbReference type="ARBA" id="ARBA00022723"/>
    </source>
</evidence>
<evidence type="ECO:0000256" key="6">
    <source>
        <dbReference type="PIRSR" id="PIRSR602678-1"/>
    </source>
</evidence>
<feature type="binding site" evidence="6">
    <location>
        <position position="347"/>
    </location>
    <ligand>
        <name>a divalent metal cation</name>
        <dbReference type="ChEBI" id="CHEBI:60240"/>
        <label>1</label>
    </ligand>
</feature>
<dbReference type="GO" id="GO:0005737">
    <property type="term" value="C:cytoplasm"/>
    <property type="evidence" value="ECO:0007669"/>
    <property type="project" value="TreeGrafter"/>
</dbReference>
<dbReference type="PANTHER" id="PTHR13799">
    <property type="entry name" value="NGG1 INTERACTING FACTOR 3"/>
    <property type="match status" value="1"/>
</dbReference>
<accession>A0A3N1HTB3</accession>
<protein>
    <recommendedName>
        <fullName evidence="3 5">GTP cyclohydrolase 1 type 2 homolog</fullName>
    </recommendedName>
</protein>
<reference evidence="8 9" key="1">
    <citation type="journal article" date="2015" name="Stand. Genomic Sci.">
        <title>Genomic Encyclopedia of Bacterial and Archaeal Type Strains, Phase III: the genomes of soil and plant-associated and newly described type strains.</title>
        <authorList>
            <person name="Whitman W.B."/>
            <person name="Woyke T."/>
            <person name="Klenk H.P."/>
            <person name="Zhou Y."/>
            <person name="Lilburn T.G."/>
            <person name="Beck B.J."/>
            <person name="De Vos P."/>
            <person name="Vandamme P."/>
            <person name="Eisen J.A."/>
            <person name="Garrity G."/>
            <person name="Hugenholtz P."/>
            <person name="Kyrpides N.C."/>
        </authorList>
    </citation>
    <scope>NUCLEOTIDE SEQUENCE [LARGE SCALE GENOMIC DNA]</scope>
    <source>
        <strain evidence="8 9">CECT 7306</strain>
    </source>
</reference>
<dbReference type="FunFam" id="3.40.1390.30:FF:000001">
    <property type="entry name" value="GTP cyclohydrolase 1 type 2"/>
    <property type="match status" value="1"/>
</dbReference>
<dbReference type="EMBL" id="RJKN01000001">
    <property type="protein sequence ID" value="ROP45768.1"/>
    <property type="molecule type" value="Genomic_DNA"/>
</dbReference>
<dbReference type="InParanoid" id="A0A3N1HTB3"/>